<protein>
    <recommendedName>
        <fullName evidence="10">Fatty acyl-CoA reductase</fullName>
        <ecNumber evidence="10">1.2.1.84</ecNumber>
    </recommendedName>
</protein>
<feature type="transmembrane region" description="Helical" evidence="10">
    <location>
        <begin position="503"/>
        <end position="527"/>
    </location>
</feature>
<dbReference type="GeneID" id="107263756"/>
<dbReference type="Pfam" id="PF03015">
    <property type="entry name" value="Sterile"/>
    <property type="match status" value="1"/>
</dbReference>
<evidence type="ECO:0000313" key="14">
    <source>
        <dbReference type="RefSeq" id="XP_015586786.1"/>
    </source>
</evidence>
<evidence type="ECO:0000313" key="15">
    <source>
        <dbReference type="RefSeq" id="XP_024936711.1"/>
    </source>
</evidence>
<keyword evidence="8 10" id="KW-0472">Membrane</keyword>
<evidence type="ECO:0000256" key="10">
    <source>
        <dbReference type="RuleBase" id="RU363097"/>
    </source>
</evidence>
<evidence type="ECO:0000256" key="9">
    <source>
        <dbReference type="ARBA" id="ARBA00052530"/>
    </source>
</evidence>
<keyword evidence="10" id="KW-0560">Oxidoreductase</keyword>
<dbReference type="InterPro" id="IPR036291">
    <property type="entry name" value="NAD(P)-bd_dom_sf"/>
</dbReference>
<dbReference type="Proteomes" id="UP000694920">
    <property type="component" value="Unplaced"/>
</dbReference>
<dbReference type="GO" id="GO:0080019">
    <property type="term" value="F:alcohol-forming very long-chain fatty acyl-CoA reductase activity"/>
    <property type="evidence" value="ECO:0007669"/>
    <property type="project" value="InterPro"/>
</dbReference>
<evidence type="ECO:0000259" key="11">
    <source>
        <dbReference type="Pfam" id="PF03015"/>
    </source>
</evidence>
<dbReference type="AlphaFoldDB" id="A0AAJ7VXG6"/>
<keyword evidence="5 10" id="KW-0521">NADP</keyword>
<dbReference type="InterPro" id="IPR013120">
    <property type="entry name" value="FAR_NAD-bd"/>
</dbReference>
<comment type="similarity">
    <text evidence="2 10">Belongs to the fatty acyl-CoA reductase family.</text>
</comment>
<dbReference type="RefSeq" id="XP_015586786.1">
    <property type="nucleotide sequence ID" value="XM_015731300.2"/>
</dbReference>
<evidence type="ECO:0000259" key="12">
    <source>
        <dbReference type="Pfam" id="PF07993"/>
    </source>
</evidence>
<keyword evidence="13" id="KW-1185">Reference proteome</keyword>
<dbReference type="CDD" id="cd05236">
    <property type="entry name" value="FAR-N_SDR_e"/>
    <property type="match status" value="1"/>
</dbReference>
<evidence type="ECO:0000256" key="1">
    <source>
        <dbReference type="ARBA" id="ARBA00004141"/>
    </source>
</evidence>
<sequence>MSLQGGQAAYIADMMANPASDPAAGPSEISQFYAGCKIFVTGGSGFMGKLLIEKLLRSCPDIDKMYMLIRGKKGKTSETRFKEHFEDILYERLKRERPGILSKVVMIEGDVSLLNLGLSAENREILRDSNIIFHGAATVRFDEKLRQAVNINIRGTKQMLLFAKEMPNLKAFVHISTAFSQCVVKFIEEKFYAAPIDSDKLLTVTEILDDAVLERMTPVLMGKWPNTYAFTKAVAEDSVRQYSKVLPVCVVRPSIVIATSKEPITGWINNLYGPTGVVFGAGVGLLRSLHCNKDCIADIIPADYVINNIVVAAWDIATSKSINPNSVDTLLTEEIDEPPIYNCVSSCTKPITWGQFMKLNEIHGIAVPSCMVMWYYCFTLNKQQWVHNIYIVLLHYLPALIIDTLAFLTGRKPMLFGAYKKIHKFSGVISYFSTQQWKFENNAVLRLWDKLNPADRIKFDFNLESLDWNNYFYHHVRGLRVYLIKDPLDTLEKGKAKYFKLKIAHYTLFTIVWILVFWAFVSFLRFLRFW</sequence>
<keyword evidence="6 10" id="KW-1133">Transmembrane helix</keyword>
<dbReference type="GO" id="GO:0005777">
    <property type="term" value="C:peroxisome"/>
    <property type="evidence" value="ECO:0007669"/>
    <property type="project" value="TreeGrafter"/>
</dbReference>
<reference evidence="14 15" key="1">
    <citation type="submission" date="2025-04" db="UniProtKB">
        <authorList>
            <consortium name="RefSeq"/>
        </authorList>
    </citation>
    <scope>IDENTIFICATION</scope>
</reference>
<keyword evidence="4 10" id="KW-0812">Transmembrane</keyword>
<evidence type="ECO:0000256" key="6">
    <source>
        <dbReference type="ARBA" id="ARBA00022989"/>
    </source>
</evidence>
<dbReference type="GO" id="GO:0016020">
    <property type="term" value="C:membrane"/>
    <property type="evidence" value="ECO:0007669"/>
    <property type="project" value="UniProtKB-SubCell"/>
</dbReference>
<dbReference type="RefSeq" id="XP_024936711.1">
    <property type="nucleotide sequence ID" value="XM_025080943.1"/>
</dbReference>
<name>A0AAJ7VXG6_CEPCN</name>
<dbReference type="InterPro" id="IPR033640">
    <property type="entry name" value="FAR_C"/>
</dbReference>
<dbReference type="InterPro" id="IPR026055">
    <property type="entry name" value="FAR"/>
</dbReference>
<gene>
    <name evidence="14 15" type="primary">LOC107263756</name>
</gene>
<dbReference type="PANTHER" id="PTHR11011">
    <property type="entry name" value="MALE STERILITY PROTEIN 2-RELATED"/>
    <property type="match status" value="1"/>
</dbReference>
<evidence type="ECO:0000256" key="2">
    <source>
        <dbReference type="ARBA" id="ARBA00005928"/>
    </source>
</evidence>
<dbReference type="GO" id="GO:0035336">
    <property type="term" value="P:long-chain fatty-acyl-CoA metabolic process"/>
    <property type="evidence" value="ECO:0007669"/>
    <property type="project" value="TreeGrafter"/>
</dbReference>
<feature type="transmembrane region" description="Helical" evidence="10">
    <location>
        <begin position="389"/>
        <end position="410"/>
    </location>
</feature>
<feature type="domain" description="Thioester reductase (TE)" evidence="12">
    <location>
        <begin position="40"/>
        <end position="309"/>
    </location>
</feature>
<evidence type="ECO:0000313" key="13">
    <source>
        <dbReference type="Proteomes" id="UP000694920"/>
    </source>
</evidence>
<keyword evidence="7 10" id="KW-0443">Lipid metabolism</keyword>
<comment type="subcellular location">
    <subcellularLocation>
        <location evidence="1">Membrane</location>
        <topology evidence="1">Multi-pass membrane protein</topology>
    </subcellularLocation>
</comment>
<dbReference type="PANTHER" id="PTHR11011:SF60">
    <property type="entry name" value="FATTY ACYL-COA REDUCTASE-RELATED"/>
    <property type="match status" value="1"/>
</dbReference>
<organism evidence="13 15">
    <name type="scientific">Cephus cinctus</name>
    <name type="common">Wheat stem sawfly</name>
    <dbReference type="NCBI Taxonomy" id="211228"/>
    <lineage>
        <taxon>Eukaryota</taxon>
        <taxon>Metazoa</taxon>
        <taxon>Ecdysozoa</taxon>
        <taxon>Arthropoda</taxon>
        <taxon>Hexapoda</taxon>
        <taxon>Insecta</taxon>
        <taxon>Pterygota</taxon>
        <taxon>Neoptera</taxon>
        <taxon>Endopterygota</taxon>
        <taxon>Hymenoptera</taxon>
        <taxon>Cephoidea</taxon>
        <taxon>Cephidae</taxon>
        <taxon>Cephus</taxon>
    </lineage>
</organism>
<dbReference type="KEGG" id="ccin:107263756"/>
<dbReference type="Gene3D" id="3.40.50.720">
    <property type="entry name" value="NAD(P)-binding Rossmann-like Domain"/>
    <property type="match status" value="1"/>
</dbReference>
<evidence type="ECO:0000256" key="7">
    <source>
        <dbReference type="ARBA" id="ARBA00023098"/>
    </source>
</evidence>
<accession>A0AAJ7VXG6</accession>
<dbReference type="CDD" id="cd09071">
    <property type="entry name" value="FAR_C"/>
    <property type="match status" value="1"/>
</dbReference>
<evidence type="ECO:0000256" key="8">
    <source>
        <dbReference type="ARBA" id="ARBA00023136"/>
    </source>
</evidence>
<evidence type="ECO:0000256" key="3">
    <source>
        <dbReference type="ARBA" id="ARBA00022516"/>
    </source>
</evidence>
<evidence type="ECO:0000256" key="5">
    <source>
        <dbReference type="ARBA" id="ARBA00022857"/>
    </source>
</evidence>
<feature type="domain" description="Fatty acyl-CoA reductase C-terminal" evidence="11">
    <location>
        <begin position="394"/>
        <end position="486"/>
    </location>
</feature>
<keyword evidence="3 10" id="KW-0444">Lipid biosynthesis</keyword>
<evidence type="ECO:0000256" key="4">
    <source>
        <dbReference type="ARBA" id="ARBA00022692"/>
    </source>
</evidence>
<dbReference type="Pfam" id="PF07993">
    <property type="entry name" value="NAD_binding_4"/>
    <property type="match status" value="1"/>
</dbReference>
<comment type="function">
    <text evidence="10">Catalyzes the reduction of fatty acyl-CoA to fatty alcohols.</text>
</comment>
<dbReference type="SUPFAM" id="SSF51735">
    <property type="entry name" value="NAD(P)-binding Rossmann-fold domains"/>
    <property type="match status" value="1"/>
</dbReference>
<proteinExistence type="inferred from homology"/>
<dbReference type="EC" id="1.2.1.84" evidence="10"/>
<dbReference type="GO" id="GO:0102965">
    <property type="term" value="F:alcohol-forming long-chain fatty acyl-CoA reductase activity"/>
    <property type="evidence" value="ECO:0007669"/>
    <property type="project" value="UniProtKB-EC"/>
</dbReference>
<comment type="catalytic activity">
    <reaction evidence="9 10">
        <text>a long-chain fatty acyl-CoA + 2 NADPH + 2 H(+) = a long-chain primary fatty alcohol + 2 NADP(+) + CoA</text>
        <dbReference type="Rhea" id="RHEA:52716"/>
        <dbReference type="ChEBI" id="CHEBI:15378"/>
        <dbReference type="ChEBI" id="CHEBI:57287"/>
        <dbReference type="ChEBI" id="CHEBI:57783"/>
        <dbReference type="ChEBI" id="CHEBI:58349"/>
        <dbReference type="ChEBI" id="CHEBI:77396"/>
        <dbReference type="ChEBI" id="CHEBI:83139"/>
        <dbReference type="EC" id="1.2.1.84"/>
    </reaction>
</comment>
<dbReference type="FunFam" id="3.40.50.720:FF:000143">
    <property type="entry name" value="Fatty acyl-CoA reductase"/>
    <property type="match status" value="1"/>
</dbReference>